<proteinExistence type="predicted"/>
<evidence type="ECO:0000313" key="1">
    <source>
        <dbReference type="EMBL" id="KAK9705650.1"/>
    </source>
</evidence>
<keyword evidence="2" id="KW-1185">Reference proteome</keyword>
<dbReference type="Proteomes" id="UP001443914">
    <property type="component" value="Unassembled WGS sequence"/>
</dbReference>
<organism evidence="1 2">
    <name type="scientific">Saponaria officinalis</name>
    <name type="common">Common soapwort</name>
    <name type="synonym">Lychnis saponaria</name>
    <dbReference type="NCBI Taxonomy" id="3572"/>
    <lineage>
        <taxon>Eukaryota</taxon>
        <taxon>Viridiplantae</taxon>
        <taxon>Streptophyta</taxon>
        <taxon>Embryophyta</taxon>
        <taxon>Tracheophyta</taxon>
        <taxon>Spermatophyta</taxon>
        <taxon>Magnoliopsida</taxon>
        <taxon>eudicotyledons</taxon>
        <taxon>Gunneridae</taxon>
        <taxon>Pentapetalae</taxon>
        <taxon>Caryophyllales</taxon>
        <taxon>Caryophyllaceae</taxon>
        <taxon>Caryophylleae</taxon>
        <taxon>Saponaria</taxon>
    </lineage>
</organism>
<gene>
    <name evidence="1" type="ORF">RND81_07G073500</name>
</gene>
<accession>A0AAW1JPW1</accession>
<dbReference type="AlphaFoldDB" id="A0AAW1JPW1"/>
<dbReference type="EMBL" id="JBDFQZ010000007">
    <property type="protein sequence ID" value="KAK9705650.1"/>
    <property type="molecule type" value="Genomic_DNA"/>
</dbReference>
<reference evidence="1" key="1">
    <citation type="submission" date="2024-03" db="EMBL/GenBank/DDBJ databases">
        <title>WGS assembly of Saponaria officinalis var. Norfolk2.</title>
        <authorList>
            <person name="Jenkins J."/>
            <person name="Shu S."/>
            <person name="Grimwood J."/>
            <person name="Barry K."/>
            <person name="Goodstein D."/>
            <person name="Schmutz J."/>
            <person name="Leebens-Mack J."/>
            <person name="Osbourn A."/>
        </authorList>
    </citation>
    <scope>NUCLEOTIDE SEQUENCE [LARGE SCALE GENOMIC DNA]</scope>
    <source>
        <strain evidence="1">JIC</strain>
    </source>
</reference>
<name>A0AAW1JPW1_SAPOF</name>
<comment type="caution">
    <text evidence="1">The sequence shown here is derived from an EMBL/GenBank/DDBJ whole genome shotgun (WGS) entry which is preliminary data.</text>
</comment>
<sequence length="261" mass="29519">MSWVEIRDFQGCLYDRDLHDAKGFSRIDMVVVNSLWIDLFPESFGRFLPKGVFDHCPCLFQLSDGFHSRPRAFKYYNMAGWSGVVRGTPMFTQKLKATKQALTRAQDELQTHPNDVGISRVERDLAKEVVLLLKARDMFLGQRAKLNKVLQITDMGGVLWTSPSEINKAFEDYYVQLLGRSDMVQDIHVPTFRKGKIVSAEAKEGLPSVIFGAEIKEALFAIPRDKAPGPDGFSSQFYKDSWSEFSGPELILGGFHAKDDD</sequence>
<evidence type="ECO:0000313" key="2">
    <source>
        <dbReference type="Proteomes" id="UP001443914"/>
    </source>
</evidence>
<protein>
    <submittedName>
        <fullName evidence="1">Uncharacterized protein</fullName>
    </submittedName>
</protein>